<evidence type="ECO:0000256" key="1">
    <source>
        <dbReference type="SAM" id="MobiDB-lite"/>
    </source>
</evidence>
<organism evidence="2">
    <name type="scientific">Lepeophtheirus salmonis</name>
    <name type="common">Salmon louse</name>
    <name type="synonym">Caligus salmonis</name>
    <dbReference type="NCBI Taxonomy" id="72036"/>
    <lineage>
        <taxon>Eukaryota</taxon>
        <taxon>Metazoa</taxon>
        <taxon>Ecdysozoa</taxon>
        <taxon>Arthropoda</taxon>
        <taxon>Crustacea</taxon>
        <taxon>Multicrustacea</taxon>
        <taxon>Hexanauplia</taxon>
        <taxon>Copepoda</taxon>
        <taxon>Siphonostomatoida</taxon>
        <taxon>Caligidae</taxon>
        <taxon>Lepeophtheirus</taxon>
    </lineage>
</organism>
<reference evidence="2" key="1">
    <citation type="submission" date="2014-05" db="EMBL/GenBank/DDBJ databases">
        <authorList>
            <person name="Chronopoulou M."/>
        </authorList>
    </citation>
    <scope>NUCLEOTIDE SEQUENCE</scope>
    <source>
        <tissue evidence="2">Whole organism</tissue>
    </source>
</reference>
<accession>A0A0K2V5D3</accession>
<dbReference type="PANTHER" id="PTHR37932:SF1">
    <property type="entry name" value="SMALL LYSINE-RICH PROTEIN 1"/>
    <property type="match status" value="1"/>
</dbReference>
<dbReference type="AlphaFoldDB" id="A0A0K2V5D3"/>
<feature type="compositionally biased region" description="Basic and acidic residues" evidence="1">
    <location>
        <begin position="1"/>
        <end position="15"/>
    </location>
</feature>
<gene>
    <name evidence="2" type="primary">Dgri\GH18371</name>
</gene>
<proteinExistence type="predicted"/>
<sequence>MSSSEKKKVPKDKSKGKGRQNIGGLFEDSSKVASKTVDILDEAAIENAYNICHNVQDLLFFRGFYWEGQCKKGKGKGRKKKGKK</sequence>
<dbReference type="InterPro" id="IPR037760">
    <property type="entry name" value="SMKR1"/>
</dbReference>
<feature type="region of interest" description="Disordered" evidence="1">
    <location>
        <begin position="1"/>
        <end position="25"/>
    </location>
</feature>
<dbReference type="EMBL" id="HACA01028169">
    <property type="protein sequence ID" value="CDW45530.1"/>
    <property type="molecule type" value="Transcribed_RNA"/>
</dbReference>
<dbReference type="PANTHER" id="PTHR37932">
    <property type="entry name" value="SMALL LYSINE-RICH PROTEIN 1"/>
    <property type="match status" value="1"/>
</dbReference>
<protein>
    <submittedName>
        <fullName evidence="2">Uncharacterized protein</fullName>
    </submittedName>
</protein>
<name>A0A0K2V5D3_LEPSM</name>
<evidence type="ECO:0000313" key="2">
    <source>
        <dbReference type="EMBL" id="CDW45530.1"/>
    </source>
</evidence>